<evidence type="ECO:0000259" key="4">
    <source>
        <dbReference type="Pfam" id="PF00496"/>
    </source>
</evidence>
<protein>
    <recommendedName>
        <fullName evidence="4">Solute-binding protein family 5 domain-containing protein</fullName>
    </recommendedName>
</protein>
<keyword evidence="3" id="KW-0732">Signal</keyword>
<dbReference type="InterPro" id="IPR000914">
    <property type="entry name" value="SBP_5_dom"/>
</dbReference>
<accession>X1H520</accession>
<dbReference type="AlphaFoldDB" id="X1H520"/>
<dbReference type="PANTHER" id="PTHR30290">
    <property type="entry name" value="PERIPLASMIC BINDING COMPONENT OF ABC TRANSPORTER"/>
    <property type="match status" value="1"/>
</dbReference>
<evidence type="ECO:0000256" key="3">
    <source>
        <dbReference type="ARBA" id="ARBA00022729"/>
    </source>
</evidence>
<dbReference type="EMBL" id="BARU01007035">
    <property type="protein sequence ID" value="GAH40398.1"/>
    <property type="molecule type" value="Genomic_DNA"/>
</dbReference>
<dbReference type="SUPFAM" id="SSF53850">
    <property type="entry name" value="Periplasmic binding protein-like II"/>
    <property type="match status" value="1"/>
</dbReference>
<evidence type="ECO:0000256" key="1">
    <source>
        <dbReference type="ARBA" id="ARBA00005695"/>
    </source>
</evidence>
<dbReference type="Gene3D" id="3.40.190.10">
    <property type="entry name" value="Periplasmic binding protein-like II"/>
    <property type="match status" value="1"/>
</dbReference>
<reference evidence="5" key="1">
    <citation type="journal article" date="2014" name="Front. Microbiol.">
        <title>High frequency of phylogenetically diverse reductive dehalogenase-homologous genes in deep subseafloor sedimentary metagenomes.</title>
        <authorList>
            <person name="Kawai M."/>
            <person name="Futagami T."/>
            <person name="Toyoda A."/>
            <person name="Takaki Y."/>
            <person name="Nishi S."/>
            <person name="Hori S."/>
            <person name="Arai W."/>
            <person name="Tsubouchi T."/>
            <person name="Morono Y."/>
            <person name="Uchiyama I."/>
            <person name="Ito T."/>
            <person name="Fujiyama A."/>
            <person name="Inagaki F."/>
            <person name="Takami H."/>
        </authorList>
    </citation>
    <scope>NUCLEOTIDE SEQUENCE</scope>
    <source>
        <strain evidence="5">Expedition CK06-06</strain>
    </source>
</reference>
<feature type="domain" description="Solute-binding protein family 5" evidence="4">
    <location>
        <begin position="61"/>
        <end position="225"/>
    </location>
</feature>
<dbReference type="PANTHER" id="PTHR30290:SF9">
    <property type="entry name" value="OLIGOPEPTIDE-BINDING PROTEIN APPA"/>
    <property type="match status" value="1"/>
</dbReference>
<evidence type="ECO:0000313" key="5">
    <source>
        <dbReference type="EMBL" id="GAH40398.1"/>
    </source>
</evidence>
<keyword evidence="2" id="KW-0813">Transport</keyword>
<dbReference type="Pfam" id="PF00496">
    <property type="entry name" value="SBP_bac_5"/>
    <property type="match status" value="1"/>
</dbReference>
<comment type="similarity">
    <text evidence="1">Belongs to the bacterial solute-binding protein 5 family.</text>
</comment>
<proteinExistence type="inferred from homology"/>
<sequence>MVSLVPTSILAQEPIYGGTLYTPMGSDADTLNLWTYGTTYDSYILEHIYDSLVQYDVDNVPTPVLCSAWDDDETGEIWTFTLRDNIVWHDGTPFTADDVMFTWELLLNDDTIPRRSWIWDWIDGFTKIDETHVSVDFSYAPGYSDVMLDFATQWIVPKHIWDPITDILAYTNDNPIGCGPFKLAEWEPAQFFRFEAHADYHLDGPYIAEKVVQIVRETEAGYYALSTDNGSAKCQRMSATR</sequence>
<dbReference type="GO" id="GO:1904680">
    <property type="term" value="F:peptide transmembrane transporter activity"/>
    <property type="evidence" value="ECO:0007669"/>
    <property type="project" value="TreeGrafter"/>
</dbReference>
<organism evidence="5">
    <name type="scientific">marine sediment metagenome</name>
    <dbReference type="NCBI Taxonomy" id="412755"/>
    <lineage>
        <taxon>unclassified sequences</taxon>
        <taxon>metagenomes</taxon>
        <taxon>ecological metagenomes</taxon>
    </lineage>
</organism>
<dbReference type="InterPro" id="IPR039424">
    <property type="entry name" value="SBP_5"/>
</dbReference>
<gene>
    <name evidence="5" type="ORF">S03H2_13878</name>
</gene>
<name>X1H520_9ZZZZ</name>
<dbReference type="GO" id="GO:0015833">
    <property type="term" value="P:peptide transport"/>
    <property type="evidence" value="ECO:0007669"/>
    <property type="project" value="TreeGrafter"/>
</dbReference>
<comment type="caution">
    <text evidence="5">The sequence shown here is derived from an EMBL/GenBank/DDBJ whole genome shotgun (WGS) entry which is preliminary data.</text>
</comment>
<evidence type="ECO:0000256" key="2">
    <source>
        <dbReference type="ARBA" id="ARBA00022448"/>
    </source>
</evidence>